<dbReference type="RefSeq" id="WP_390204995.1">
    <property type="nucleotide sequence ID" value="NZ_JBHTAX010000001.1"/>
</dbReference>
<keyword evidence="2" id="KW-1185">Reference proteome</keyword>
<comment type="caution">
    <text evidence="1">The sequence shown here is derived from an EMBL/GenBank/DDBJ whole genome shotgun (WGS) entry which is preliminary data.</text>
</comment>
<proteinExistence type="predicted"/>
<reference evidence="1 2" key="1">
    <citation type="journal article" date="2019" name="Int. J. Syst. Evol. Microbiol.">
        <title>The Global Catalogue of Microorganisms (GCM) 10K type strain sequencing project: providing services to taxonomists for standard genome sequencing and annotation.</title>
        <authorList>
            <consortium name="The Broad Institute Genomics Platform"/>
            <consortium name="The Broad Institute Genome Sequencing Center for Infectious Disease"/>
            <person name="Wu L."/>
            <person name="Ma J."/>
        </authorList>
    </citation>
    <scope>NUCLEOTIDE SEQUENCE [LARGE SCALE GENOMIC DNA]</scope>
    <source>
        <strain evidence="1 2">RDMS1</strain>
    </source>
</reference>
<dbReference type="Proteomes" id="UP001596417">
    <property type="component" value="Unassembled WGS sequence"/>
</dbReference>
<accession>A0ABD5YJV3</accession>
<protein>
    <recommendedName>
        <fullName evidence="3">DUF218 domain-containing protein</fullName>
    </recommendedName>
</protein>
<evidence type="ECO:0008006" key="3">
    <source>
        <dbReference type="Google" id="ProtNLM"/>
    </source>
</evidence>
<evidence type="ECO:0000313" key="2">
    <source>
        <dbReference type="Proteomes" id="UP001596417"/>
    </source>
</evidence>
<evidence type="ECO:0000313" key="1">
    <source>
        <dbReference type="EMBL" id="MFC7189515.1"/>
    </source>
</evidence>
<dbReference type="EMBL" id="JBHTAX010000001">
    <property type="protein sequence ID" value="MFC7189515.1"/>
    <property type="molecule type" value="Genomic_DNA"/>
</dbReference>
<dbReference type="AlphaFoldDB" id="A0ABD5YJV3"/>
<name>A0ABD5YJV3_9EURY</name>
<gene>
    <name evidence="1" type="ORF">ACFQL7_06395</name>
</gene>
<sequence length="194" mass="21878">MYVGREHQYVREAVAMLRENTTVEWHIVSAGFGLLHEEDKIPSYECGLSDTESVRFRAKQAGFDVEDMTSEEVIQVVGREMNIPQKLSQTLSQDYDLLFVVLREPYLRTVADALAEIPRNTTAIAFAPTGSEQLIGECALIPATETERQRLETTWTELRGKQLYTLALNSTDKALCKIQNDSSVARNLISNPPR</sequence>
<organism evidence="1 2">
    <name type="scientific">Halocatena marina</name>
    <dbReference type="NCBI Taxonomy" id="2934937"/>
    <lineage>
        <taxon>Archaea</taxon>
        <taxon>Methanobacteriati</taxon>
        <taxon>Methanobacteriota</taxon>
        <taxon>Stenosarchaea group</taxon>
        <taxon>Halobacteria</taxon>
        <taxon>Halobacteriales</taxon>
        <taxon>Natronomonadaceae</taxon>
        <taxon>Halocatena</taxon>
    </lineage>
</organism>